<dbReference type="SUPFAM" id="SSF52266">
    <property type="entry name" value="SGNH hydrolase"/>
    <property type="match status" value="1"/>
</dbReference>
<dbReference type="InterPro" id="IPR001087">
    <property type="entry name" value="GDSL"/>
</dbReference>
<dbReference type="Pfam" id="PF00657">
    <property type="entry name" value="Lipase_GDSL"/>
    <property type="match status" value="1"/>
</dbReference>
<dbReference type="EMBL" id="WNWQ01000448">
    <property type="protein sequence ID" value="KAE9967763.1"/>
    <property type="molecule type" value="Genomic_DNA"/>
</dbReference>
<organism evidence="3 6">
    <name type="scientific">Venturia inaequalis</name>
    <name type="common">Apple scab fungus</name>
    <dbReference type="NCBI Taxonomy" id="5025"/>
    <lineage>
        <taxon>Eukaryota</taxon>
        <taxon>Fungi</taxon>
        <taxon>Dikarya</taxon>
        <taxon>Ascomycota</taxon>
        <taxon>Pezizomycotina</taxon>
        <taxon>Dothideomycetes</taxon>
        <taxon>Pleosporomycetidae</taxon>
        <taxon>Venturiales</taxon>
        <taxon>Venturiaceae</taxon>
        <taxon>Venturia</taxon>
    </lineage>
</organism>
<keyword evidence="7" id="KW-1185">Reference proteome</keyword>
<feature type="chain" id="PRO_5044690529" description="Carbohydrate esterase family 16 protein" evidence="2">
    <location>
        <begin position="19"/>
        <end position="533"/>
    </location>
</feature>
<reference evidence="3 6" key="1">
    <citation type="submission" date="2018-12" db="EMBL/GenBank/DDBJ databases">
        <title>Venturia inaequalis Genome Resource.</title>
        <authorList>
            <person name="Lichtner F.J."/>
        </authorList>
    </citation>
    <scope>NUCLEOTIDE SEQUENCE [LARGE SCALE GENOMIC DNA]</scope>
    <source>
        <strain evidence="3 6">120213</strain>
        <strain evidence="4">Bline_iso_100314</strain>
        <strain evidence="5 7">DMI_063113</strain>
    </source>
</reference>
<keyword evidence="2" id="KW-0732">Signal</keyword>
<evidence type="ECO:0000256" key="2">
    <source>
        <dbReference type="SAM" id="SignalP"/>
    </source>
</evidence>
<name>A0A8H3U994_VENIN</name>
<dbReference type="Proteomes" id="UP000490939">
    <property type="component" value="Unassembled WGS sequence"/>
</dbReference>
<dbReference type="GO" id="GO:0016788">
    <property type="term" value="F:hydrolase activity, acting on ester bonds"/>
    <property type="evidence" value="ECO:0007669"/>
    <property type="project" value="InterPro"/>
</dbReference>
<dbReference type="PANTHER" id="PTHR45648">
    <property type="entry name" value="GDSL LIPASE/ACYLHYDROLASE FAMILY PROTEIN (AFU_ORTHOLOGUE AFUA_4G14700)"/>
    <property type="match status" value="1"/>
</dbReference>
<dbReference type="Gene3D" id="3.40.50.1110">
    <property type="entry name" value="SGNH hydrolase"/>
    <property type="match status" value="1"/>
</dbReference>
<comment type="caution">
    <text evidence="3">The sequence shown here is derived from an EMBL/GenBank/DDBJ whole genome shotgun (WGS) entry which is preliminary data.</text>
</comment>
<dbReference type="EMBL" id="WNWR01000074">
    <property type="protein sequence ID" value="KAE9991999.1"/>
    <property type="molecule type" value="Genomic_DNA"/>
</dbReference>
<sequence>MVQLLSILSMGLISSATAIALPSAAGDLSACGNTNIIFTGLPPYHPLVISQGFDPKMVDQNLKADAKAIVAAGYNLKTVFMGPDQDISVFSKFLDGTQWQGAGVGFGIRGSRVPELTVRLEDILKVYKEKAEKAEVVFNYSPNSTLWALQRRLPLPKECGPGKELGYTETPVAVKMLVTFTLFILAACALPFSPDAPSNVWAGKTFESLVTFGDSYTDEQRLNYFASNNGTAPPVGWIQPVASITSTGGYVWPRYVAWYSSLKLHNYAVSGAVCSNTITPRAFLPQINFLFPSVLEYEVPAFLADKSYKGPLTNTTTPIELDDDKTVYAIWIGTNDLGNDAFLTDSQVEGKQITDYIDCVYSSLDKIYAAGGRWFILMNVIPLNLLPQYALPSNGGATATRSFPNKASFNATEITYRMMGQVELVDEAFQYRTPFEVKFGDKFKEANFAYFDVNSLFNEMYTNPSAYLNGTAPLNVTSWINRCSGNSCPGKLSPDSYLWYDELHPSEQADRNVAKEFVQVFKGGSRFATYWSS</sequence>
<evidence type="ECO:0000313" key="6">
    <source>
        <dbReference type="Proteomes" id="UP000447873"/>
    </source>
</evidence>
<gene>
    <name evidence="4" type="ORF">BLS_006178</name>
    <name evidence="5" type="ORF">EG327_010389</name>
    <name evidence="3" type="ORF">EG328_009375</name>
</gene>
<feature type="signal peptide" evidence="2">
    <location>
        <begin position="1"/>
        <end position="18"/>
    </location>
</feature>
<evidence type="ECO:0000256" key="1">
    <source>
        <dbReference type="ARBA" id="ARBA00022801"/>
    </source>
</evidence>
<accession>A0A8H3U994</accession>
<dbReference type="CDD" id="cd01846">
    <property type="entry name" value="fatty_acyltransferase_like"/>
    <property type="match status" value="1"/>
</dbReference>
<evidence type="ECO:0008006" key="8">
    <source>
        <dbReference type="Google" id="ProtNLM"/>
    </source>
</evidence>
<dbReference type="InterPro" id="IPR051058">
    <property type="entry name" value="GDSL_Est/Lipase"/>
</dbReference>
<evidence type="ECO:0000313" key="7">
    <source>
        <dbReference type="Proteomes" id="UP000490939"/>
    </source>
</evidence>
<keyword evidence="1" id="KW-0378">Hydrolase</keyword>
<evidence type="ECO:0000313" key="3">
    <source>
        <dbReference type="EMBL" id="KAE9965819.1"/>
    </source>
</evidence>
<dbReference type="Proteomes" id="UP000447873">
    <property type="component" value="Unassembled WGS sequence"/>
</dbReference>
<proteinExistence type="predicted"/>
<dbReference type="Proteomes" id="UP000433883">
    <property type="component" value="Unassembled WGS sequence"/>
</dbReference>
<evidence type="ECO:0000313" key="5">
    <source>
        <dbReference type="EMBL" id="KAE9991999.1"/>
    </source>
</evidence>
<dbReference type="AlphaFoldDB" id="A0A8H3U994"/>
<dbReference type="EMBL" id="WNWS01000560">
    <property type="protein sequence ID" value="KAE9965819.1"/>
    <property type="molecule type" value="Genomic_DNA"/>
</dbReference>
<dbReference type="InterPro" id="IPR036514">
    <property type="entry name" value="SGNH_hydro_sf"/>
</dbReference>
<evidence type="ECO:0000313" key="4">
    <source>
        <dbReference type="EMBL" id="KAE9967763.1"/>
    </source>
</evidence>
<protein>
    <recommendedName>
        <fullName evidence="8">Carbohydrate esterase family 16 protein</fullName>
    </recommendedName>
</protein>
<dbReference type="PANTHER" id="PTHR45648:SF22">
    <property type="entry name" value="GDSL LIPASE_ACYLHYDROLASE FAMILY PROTEIN (AFU_ORTHOLOGUE AFUA_4G14700)"/>
    <property type="match status" value="1"/>
</dbReference>